<gene>
    <name evidence="1" type="ORF">A3A03_02850</name>
</gene>
<protein>
    <submittedName>
        <fullName evidence="1">Uncharacterized protein</fullName>
    </submittedName>
</protein>
<accession>A0A1F6XJX7</accession>
<dbReference type="Proteomes" id="UP000176629">
    <property type="component" value="Unassembled WGS sequence"/>
</dbReference>
<sequence>MDKIKFWIDLIENPITTNSSFSKIFFPLDFINISYIWIIFQQQNYTQNFISIIFGKFRKIFIDSGINFKLSIFF</sequence>
<comment type="caution">
    <text evidence="1">The sequence shown here is derived from an EMBL/GenBank/DDBJ whole genome shotgun (WGS) entry which is preliminary data.</text>
</comment>
<reference evidence="1 2" key="1">
    <citation type="journal article" date="2016" name="Nat. Commun.">
        <title>Thousands of microbial genomes shed light on interconnected biogeochemical processes in an aquifer system.</title>
        <authorList>
            <person name="Anantharaman K."/>
            <person name="Brown C.T."/>
            <person name="Hug L.A."/>
            <person name="Sharon I."/>
            <person name="Castelle C.J."/>
            <person name="Probst A.J."/>
            <person name="Thomas B.C."/>
            <person name="Singh A."/>
            <person name="Wilkins M.J."/>
            <person name="Karaoz U."/>
            <person name="Brodie E.L."/>
            <person name="Williams K.H."/>
            <person name="Hubbard S.S."/>
            <person name="Banfield J.F."/>
        </authorList>
    </citation>
    <scope>NUCLEOTIDE SEQUENCE [LARGE SCALE GENOMIC DNA]</scope>
</reference>
<proteinExistence type="predicted"/>
<name>A0A1F6XJX7_9BACT</name>
<organism evidence="1 2">
    <name type="scientific">Candidatus Nomurabacteria bacterium RIFCSPLOWO2_01_FULL_40_18</name>
    <dbReference type="NCBI Taxonomy" id="1801773"/>
    <lineage>
        <taxon>Bacteria</taxon>
        <taxon>Candidatus Nomuraibacteriota</taxon>
    </lineage>
</organism>
<dbReference type="AlphaFoldDB" id="A0A1F6XJX7"/>
<dbReference type="EMBL" id="MFUX01000023">
    <property type="protein sequence ID" value="OGI94470.1"/>
    <property type="molecule type" value="Genomic_DNA"/>
</dbReference>
<evidence type="ECO:0000313" key="1">
    <source>
        <dbReference type="EMBL" id="OGI94470.1"/>
    </source>
</evidence>
<evidence type="ECO:0000313" key="2">
    <source>
        <dbReference type="Proteomes" id="UP000176629"/>
    </source>
</evidence>